<dbReference type="Gene3D" id="3.10.110.10">
    <property type="entry name" value="Ubiquitin Conjugating Enzyme"/>
    <property type="match status" value="1"/>
</dbReference>
<feature type="compositionally biased region" description="Pro residues" evidence="5">
    <location>
        <begin position="100"/>
        <end position="113"/>
    </location>
</feature>
<dbReference type="AlphaFoldDB" id="A0A8C5JJ19"/>
<evidence type="ECO:0000256" key="5">
    <source>
        <dbReference type="SAM" id="MobiDB-lite"/>
    </source>
</evidence>
<dbReference type="Ensembl" id="ENSJHYT00000024241.1">
    <property type="protein sequence ID" value="ENSJHYP00000020095.1"/>
    <property type="gene ID" value="ENSJHYG00000015259.1"/>
</dbReference>
<keyword evidence="2 4" id="KW-0833">Ubl conjugation pathway</keyword>
<evidence type="ECO:0000256" key="1">
    <source>
        <dbReference type="ARBA" id="ARBA00022679"/>
    </source>
</evidence>
<dbReference type="SUPFAM" id="SSF54495">
    <property type="entry name" value="UBC-like"/>
    <property type="match status" value="1"/>
</dbReference>
<evidence type="ECO:0000313" key="8">
    <source>
        <dbReference type="Proteomes" id="UP000694408"/>
    </source>
</evidence>
<feature type="domain" description="UBC core" evidence="6">
    <location>
        <begin position="1"/>
        <end position="101"/>
    </location>
</feature>
<reference evidence="7" key="1">
    <citation type="submission" date="2025-08" db="UniProtKB">
        <authorList>
            <consortium name="Ensembl"/>
        </authorList>
    </citation>
    <scope>IDENTIFICATION</scope>
</reference>
<proteinExistence type="inferred from homology"/>
<sequence length="240" mass="25521">MKLVLGKDFPAAPPKGFFLTKIFHPNVGPSGEICVNVLKRDWRAELGLRHVPPDHQMPADPAQPRVGAERGGGAAAARGLRALRRPRAPAHRHPRARPPARSPLPKPRRPPPGALGRRPRAPRRPRAQEARGGQEGAPQEKGGQETRPAPALSAARPQTQLGTGAERAQAECGGSQTQFGGVPESQPPAQTQCGGPTPPPDPFWEPQPPQTHFGGSPKPPDPFWGSQSTPRSILGASKPL</sequence>
<feature type="region of interest" description="Disordered" evidence="5">
    <location>
        <begin position="50"/>
        <end position="240"/>
    </location>
</feature>
<dbReference type="GO" id="GO:0005524">
    <property type="term" value="F:ATP binding"/>
    <property type="evidence" value="ECO:0007669"/>
    <property type="project" value="UniProtKB-UniRule"/>
</dbReference>
<evidence type="ECO:0000256" key="3">
    <source>
        <dbReference type="PROSITE-ProRule" id="PRU10133"/>
    </source>
</evidence>
<evidence type="ECO:0000256" key="2">
    <source>
        <dbReference type="ARBA" id="ARBA00022786"/>
    </source>
</evidence>
<protein>
    <submittedName>
        <fullName evidence="7">Ubiquitin conjugating enzyme E2 S</fullName>
    </submittedName>
</protein>
<keyword evidence="4" id="KW-0547">Nucleotide-binding</keyword>
<feature type="compositionally biased region" description="Basic residues" evidence="5">
    <location>
        <begin position="81"/>
        <end position="98"/>
    </location>
</feature>
<evidence type="ECO:0000313" key="7">
    <source>
        <dbReference type="Ensembl" id="ENSJHYP00000020095.1"/>
    </source>
</evidence>
<dbReference type="InterPro" id="IPR016135">
    <property type="entry name" value="UBQ-conjugating_enzyme/RWD"/>
</dbReference>
<dbReference type="InterPro" id="IPR000608">
    <property type="entry name" value="UBC"/>
</dbReference>
<dbReference type="PROSITE" id="PS50127">
    <property type="entry name" value="UBC_2"/>
    <property type="match status" value="1"/>
</dbReference>
<evidence type="ECO:0000256" key="4">
    <source>
        <dbReference type="RuleBase" id="RU362109"/>
    </source>
</evidence>
<dbReference type="Pfam" id="PF00179">
    <property type="entry name" value="UQ_con"/>
    <property type="match status" value="1"/>
</dbReference>
<keyword evidence="4" id="KW-0067">ATP-binding</keyword>
<reference evidence="7" key="2">
    <citation type="submission" date="2025-09" db="UniProtKB">
        <authorList>
            <consortium name="Ensembl"/>
        </authorList>
    </citation>
    <scope>IDENTIFICATION</scope>
</reference>
<dbReference type="GO" id="GO:0016740">
    <property type="term" value="F:transferase activity"/>
    <property type="evidence" value="ECO:0007669"/>
    <property type="project" value="UniProtKB-KW"/>
</dbReference>
<feature type="active site" description="Glycyl thioester intermediate" evidence="3">
    <location>
        <position position="34"/>
    </location>
</feature>
<name>A0A8C5JJ19_JUNHY</name>
<keyword evidence="8" id="KW-1185">Reference proteome</keyword>
<dbReference type="PROSITE" id="PS00183">
    <property type="entry name" value="UBC_1"/>
    <property type="match status" value="1"/>
</dbReference>
<evidence type="ECO:0000259" key="6">
    <source>
        <dbReference type="PROSITE" id="PS50127"/>
    </source>
</evidence>
<accession>A0A8C5JJ19</accession>
<comment type="similarity">
    <text evidence="4">Belongs to the ubiquitin-conjugating enzyme family.</text>
</comment>
<keyword evidence="1" id="KW-0808">Transferase</keyword>
<feature type="compositionally biased region" description="Pro residues" evidence="5">
    <location>
        <begin position="196"/>
        <end position="209"/>
    </location>
</feature>
<dbReference type="InterPro" id="IPR023313">
    <property type="entry name" value="UBQ-conjugating_AS"/>
</dbReference>
<dbReference type="Proteomes" id="UP000694408">
    <property type="component" value="Unplaced"/>
</dbReference>
<organism evidence="7 8">
    <name type="scientific">Junco hyemalis</name>
    <name type="common">Dark-eyed junco</name>
    <dbReference type="NCBI Taxonomy" id="40217"/>
    <lineage>
        <taxon>Eukaryota</taxon>
        <taxon>Metazoa</taxon>
        <taxon>Chordata</taxon>
        <taxon>Craniata</taxon>
        <taxon>Vertebrata</taxon>
        <taxon>Euteleostomi</taxon>
        <taxon>Archelosauria</taxon>
        <taxon>Archosauria</taxon>
        <taxon>Dinosauria</taxon>
        <taxon>Saurischia</taxon>
        <taxon>Theropoda</taxon>
        <taxon>Coelurosauria</taxon>
        <taxon>Aves</taxon>
        <taxon>Neognathae</taxon>
        <taxon>Neoaves</taxon>
        <taxon>Telluraves</taxon>
        <taxon>Australaves</taxon>
        <taxon>Passeriformes</taxon>
        <taxon>Passerellidae</taxon>
        <taxon>Junco</taxon>
    </lineage>
</organism>